<dbReference type="Pfam" id="PF00012">
    <property type="entry name" value="HSP70"/>
    <property type="match status" value="1"/>
</dbReference>
<keyword evidence="2" id="KW-0067">ATP-binding</keyword>
<dbReference type="CDD" id="cd10170">
    <property type="entry name" value="ASKHA_NBD_HSP70"/>
    <property type="match status" value="1"/>
</dbReference>
<evidence type="ECO:0000313" key="3">
    <source>
        <dbReference type="EMBL" id="PMD21745.1"/>
    </source>
</evidence>
<keyword evidence="4" id="KW-1185">Reference proteome</keyword>
<dbReference type="SUPFAM" id="SSF53067">
    <property type="entry name" value="Actin-like ATPase domain"/>
    <property type="match status" value="2"/>
</dbReference>
<proteinExistence type="predicted"/>
<dbReference type="Proteomes" id="UP000235672">
    <property type="component" value="Unassembled WGS sequence"/>
</dbReference>
<dbReference type="AlphaFoldDB" id="A0A2J6Q632"/>
<keyword evidence="1" id="KW-0547">Nucleotide-binding</keyword>
<dbReference type="OrthoDB" id="2963168at2759"/>
<evidence type="ECO:0000256" key="1">
    <source>
        <dbReference type="ARBA" id="ARBA00022741"/>
    </source>
</evidence>
<dbReference type="PRINTS" id="PR00301">
    <property type="entry name" value="HEATSHOCK70"/>
</dbReference>
<dbReference type="InterPro" id="IPR013126">
    <property type="entry name" value="Hsp_70_fam"/>
</dbReference>
<organism evidence="3 4">
    <name type="scientific">Hyaloscypha hepaticicola</name>
    <dbReference type="NCBI Taxonomy" id="2082293"/>
    <lineage>
        <taxon>Eukaryota</taxon>
        <taxon>Fungi</taxon>
        <taxon>Dikarya</taxon>
        <taxon>Ascomycota</taxon>
        <taxon>Pezizomycotina</taxon>
        <taxon>Leotiomycetes</taxon>
        <taxon>Helotiales</taxon>
        <taxon>Hyaloscyphaceae</taxon>
        <taxon>Hyaloscypha</taxon>
    </lineage>
</organism>
<dbReference type="PANTHER" id="PTHR14187:SF81">
    <property type="entry name" value="HSP70 FAMILY PROTEIN (AFU_ORTHOLOGUE AFUA_4G14040)"/>
    <property type="match status" value="1"/>
</dbReference>
<dbReference type="PANTHER" id="PTHR14187">
    <property type="entry name" value="ALPHA KINASE/ELONGATION FACTOR 2 KINASE"/>
    <property type="match status" value="1"/>
</dbReference>
<dbReference type="GO" id="GO:0140662">
    <property type="term" value="F:ATP-dependent protein folding chaperone"/>
    <property type="evidence" value="ECO:0007669"/>
    <property type="project" value="InterPro"/>
</dbReference>
<dbReference type="Gene3D" id="3.90.640.10">
    <property type="entry name" value="Actin, Chain A, domain 4"/>
    <property type="match status" value="1"/>
</dbReference>
<gene>
    <name evidence="3" type="ORF">NA56DRAFT_571721</name>
</gene>
<reference evidence="3 4" key="1">
    <citation type="submission" date="2016-05" db="EMBL/GenBank/DDBJ databases">
        <title>A degradative enzymes factory behind the ericoid mycorrhizal symbiosis.</title>
        <authorList>
            <consortium name="DOE Joint Genome Institute"/>
            <person name="Martino E."/>
            <person name="Morin E."/>
            <person name="Grelet G."/>
            <person name="Kuo A."/>
            <person name="Kohler A."/>
            <person name="Daghino S."/>
            <person name="Barry K."/>
            <person name="Choi C."/>
            <person name="Cichocki N."/>
            <person name="Clum A."/>
            <person name="Copeland A."/>
            <person name="Hainaut M."/>
            <person name="Haridas S."/>
            <person name="Labutti K."/>
            <person name="Lindquist E."/>
            <person name="Lipzen A."/>
            <person name="Khouja H.-R."/>
            <person name="Murat C."/>
            <person name="Ohm R."/>
            <person name="Olson A."/>
            <person name="Spatafora J."/>
            <person name="Veneault-Fourrey C."/>
            <person name="Henrissat B."/>
            <person name="Grigoriev I."/>
            <person name="Martin F."/>
            <person name="Perotto S."/>
        </authorList>
    </citation>
    <scope>NUCLEOTIDE SEQUENCE [LARGE SCALE GENOMIC DNA]</scope>
    <source>
        <strain evidence="3 4">UAMH 7357</strain>
    </source>
</reference>
<sequence length="604" mass="68300">MPSRRFVEPAELKLHKIIVGVDYGTTFSGVSYVTTDKSDINDIHIITKWPGDAHTSWKTPTRIAYKKENPQLQSDKWGFEVTPKLTSYSWTKLLLDKNAAAAQYDDPRLFSDKKKDDDSPGMMRLPRFRDAPGVCEDFLRKVFEYVSAKLRREMTDLTFDNTPMECWITLPAIWSDEAKDATLKAAKRAGFGNRPYDEVFTIAEPEAAAVSTLKQYSGSGSDVLNPVKPNENILILDCGGGTVDITTYTITKVEPRLEFEELCVGIGGKCGSTSIDRKLHELLSQRFGGSFEKVPWAQKGPGSKFMICFEAIKRDFGLKDENVERDLSPINLGIPTSEYYDHEERLIRLSYDDMLDLFDPVIEEITKLVEQQVEEAKKNSASAIDRIILVGGFGESPYLYKALGKWCRRNGGITLMCPVNPQAAVVRGAALRGLEGITPRMKRARRHYRFKVGNRFREGQDPEDSAFLDDFDIKRCGTRIEWMIAKGEKVFSDTFRTTHVETVYTRGRPVHKTISLYSCALNDPPEYTSDPRVQKVGEITSDFDKNFDFGPNVQTTYSSRLKKSVSKFPHQVQVRFGDKGENLQFKNVVKGLPVSEAVIEFGNR</sequence>
<dbReference type="Gene3D" id="3.30.420.40">
    <property type="match status" value="2"/>
</dbReference>
<evidence type="ECO:0000313" key="4">
    <source>
        <dbReference type="Proteomes" id="UP000235672"/>
    </source>
</evidence>
<dbReference type="GO" id="GO:0005524">
    <property type="term" value="F:ATP binding"/>
    <property type="evidence" value="ECO:0007669"/>
    <property type="project" value="UniProtKB-KW"/>
</dbReference>
<evidence type="ECO:0000256" key="2">
    <source>
        <dbReference type="ARBA" id="ARBA00022840"/>
    </source>
</evidence>
<dbReference type="EMBL" id="KZ613480">
    <property type="protein sequence ID" value="PMD21745.1"/>
    <property type="molecule type" value="Genomic_DNA"/>
</dbReference>
<dbReference type="STRING" id="1745343.A0A2J6Q632"/>
<accession>A0A2J6Q632</accession>
<name>A0A2J6Q632_9HELO</name>
<protein>
    <submittedName>
        <fullName evidence="3">Hsp70 family protein-like protein</fullName>
    </submittedName>
</protein>
<dbReference type="InterPro" id="IPR043129">
    <property type="entry name" value="ATPase_NBD"/>
</dbReference>